<organism evidence="1 2">
    <name type="scientific">Hymenobacter edaphi</name>
    <dbReference type="NCBI Taxonomy" id="2211146"/>
    <lineage>
        <taxon>Bacteria</taxon>
        <taxon>Pseudomonadati</taxon>
        <taxon>Bacteroidota</taxon>
        <taxon>Cytophagia</taxon>
        <taxon>Cytophagales</taxon>
        <taxon>Hymenobacteraceae</taxon>
        <taxon>Hymenobacter</taxon>
    </lineage>
</organism>
<dbReference type="Proteomes" id="UP000248553">
    <property type="component" value="Unassembled WGS sequence"/>
</dbReference>
<dbReference type="EMBL" id="QHKM01000017">
    <property type="protein sequence ID" value="RAK62101.1"/>
    <property type="molecule type" value="Genomic_DNA"/>
</dbReference>
<reference evidence="2" key="1">
    <citation type="submission" date="2018-05" db="EMBL/GenBank/DDBJ databases">
        <authorList>
            <person name="Nie L."/>
        </authorList>
    </citation>
    <scope>NUCLEOTIDE SEQUENCE [LARGE SCALE GENOMIC DNA]</scope>
    <source>
        <strain evidence="2">NL</strain>
    </source>
</reference>
<evidence type="ECO:0000313" key="1">
    <source>
        <dbReference type="EMBL" id="RAK62101.1"/>
    </source>
</evidence>
<protein>
    <submittedName>
        <fullName evidence="1">Uncharacterized protein</fullName>
    </submittedName>
</protein>
<name>A0A328B6S4_9BACT</name>
<dbReference type="RefSeq" id="WP_111480828.1">
    <property type="nucleotide sequence ID" value="NZ_QHKM01000017.1"/>
</dbReference>
<keyword evidence="2" id="KW-1185">Reference proteome</keyword>
<evidence type="ECO:0000313" key="2">
    <source>
        <dbReference type="Proteomes" id="UP000248553"/>
    </source>
</evidence>
<sequence length="190" mass="19839">MNHLPLITGLLAALTALPGCDKSGAEPRAALPAATATGAETLGFRLGGAAWLPAGQRCSIYGCTDNRVEASSHLSGRRRFLLLTAARTDGSRNESFVLQIDSLAGPGVYRATAGGPGATGGEAGTKLYFTDSRRGRQYQSQPGTARIIITVVDTVHNLVAGTFEGQLPNLRAGEPAVQISSGRFDVLFNR</sequence>
<dbReference type="AlphaFoldDB" id="A0A328B6S4"/>
<dbReference type="OrthoDB" id="875340at2"/>
<gene>
    <name evidence="1" type="ORF">DLM85_24500</name>
</gene>
<proteinExistence type="predicted"/>
<comment type="caution">
    <text evidence="1">The sequence shown here is derived from an EMBL/GenBank/DDBJ whole genome shotgun (WGS) entry which is preliminary data.</text>
</comment>
<accession>A0A328B6S4</accession>